<feature type="transmembrane region" description="Helical" evidence="7">
    <location>
        <begin position="319"/>
        <end position="336"/>
    </location>
</feature>
<evidence type="ECO:0000256" key="2">
    <source>
        <dbReference type="ARBA" id="ARBA00008917"/>
    </source>
</evidence>
<comment type="subcellular location">
    <subcellularLocation>
        <location evidence="1 7">Endoplasmic reticulum membrane</location>
        <topology evidence="1 7">Multi-pass membrane protein</topology>
    </subcellularLocation>
</comment>
<dbReference type="Proteomes" id="UP000030750">
    <property type="component" value="Unassembled WGS sequence"/>
</dbReference>
<sequence>MAAAWVGQLQQGQQRQQQQRRQQQQQQGQEQEQQQEEEYQQQHQQQQDVSAAEFLPFLYLAADHQKQQEQQQQQQAQQQTMHLQQKQQKQQQQQQQQKTLFQVYMQVPLVTRSWAAASVLLTLAAAGDSPLLQKETLCMHWGRLLRCFELWRLLTAALLQGGVSFAAASRVYAAYEAFKQLESSERQALLQQPCSNPLSLSPRRRLLLQQQQQQLLQQQRQLQRQWPDPRAFAAAAAAASGSAHLLQFLLLQCLLLAAAGGALGIPFYGTPLTAAAVYLLSKHKPYSYVQFAFGLNIPYWSFPFALAAADVLQQQQLRAAVPVLLGIATGHVYYLLKKVVPEKTGIQVLPFPSLTYRLLLQHKARAAAPAAAAAAAFSSKHL</sequence>
<evidence type="ECO:0000313" key="9">
    <source>
        <dbReference type="EMBL" id="CDJ52865.1"/>
    </source>
</evidence>
<feature type="region of interest" description="Disordered" evidence="8">
    <location>
        <begin position="1"/>
        <end position="48"/>
    </location>
</feature>
<dbReference type="PANTHER" id="PTHR11009">
    <property type="entry name" value="DER1-LIKE PROTEIN, DERLIN"/>
    <property type="match status" value="1"/>
</dbReference>
<dbReference type="OrthoDB" id="348499at2759"/>
<evidence type="ECO:0000256" key="4">
    <source>
        <dbReference type="ARBA" id="ARBA00022824"/>
    </source>
</evidence>
<name>U6LYI5_9EIME</name>
<keyword evidence="10" id="KW-1185">Reference proteome</keyword>
<dbReference type="GO" id="GO:0006950">
    <property type="term" value="P:response to stress"/>
    <property type="evidence" value="ECO:0007669"/>
    <property type="project" value="UniProtKB-ARBA"/>
</dbReference>
<evidence type="ECO:0000256" key="3">
    <source>
        <dbReference type="ARBA" id="ARBA00022692"/>
    </source>
</evidence>
<evidence type="ECO:0000256" key="1">
    <source>
        <dbReference type="ARBA" id="ARBA00004477"/>
    </source>
</evidence>
<dbReference type="EMBL" id="HG713207">
    <property type="protein sequence ID" value="CDJ52865.1"/>
    <property type="molecule type" value="Genomic_DNA"/>
</dbReference>
<dbReference type="GO" id="GO:0005789">
    <property type="term" value="C:endoplasmic reticulum membrane"/>
    <property type="evidence" value="ECO:0007669"/>
    <property type="project" value="UniProtKB-SubCell"/>
</dbReference>
<evidence type="ECO:0000256" key="6">
    <source>
        <dbReference type="ARBA" id="ARBA00023136"/>
    </source>
</evidence>
<reference evidence="9" key="2">
    <citation type="submission" date="2013-10" db="EMBL/GenBank/DDBJ databases">
        <authorList>
            <person name="Aslett M."/>
        </authorList>
    </citation>
    <scope>NUCLEOTIDE SEQUENCE [LARGE SCALE GENOMIC DNA]</scope>
    <source>
        <strain evidence="9">Houghton</strain>
    </source>
</reference>
<evidence type="ECO:0000313" key="10">
    <source>
        <dbReference type="Proteomes" id="UP000030750"/>
    </source>
</evidence>
<feature type="compositionally biased region" description="Low complexity" evidence="8">
    <location>
        <begin position="7"/>
        <end position="32"/>
    </location>
</feature>
<gene>
    <name evidence="9" type="ORF">EBH_0053060</name>
</gene>
<comment type="function">
    <text evidence="7">May be involved in the degradation of misfolded endoplasmic reticulum (ER) luminal proteins.</text>
</comment>
<keyword evidence="6 7" id="KW-0472">Membrane</keyword>
<dbReference type="Pfam" id="PF04511">
    <property type="entry name" value="DER1"/>
    <property type="match status" value="2"/>
</dbReference>
<keyword evidence="3 7" id="KW-0812">Transmembrane</keyword>
<comment type="similarity">
    <text evidence="2 7">Belongs to the derlin family.</text>
</comment>
<reference evidence="9" key="1">
    <citation type="submission" date="2013-10" db="EMBL/GenBank/DDBJ databases">
        <title>Genomic analysis of the causative agents of coccidiosis in chickens.</title>
        <authorList>
            <person name="Reid A.J."/>
            <person name="Blake D."/>
            <person name="Billington K."/>
            <person name="Browne H."/>
            <person name="Dunn M."/>
            <person name="Hung S."/>
            <person name="Kawahara F."/>
            <person name="Miranda-Saavedra D."/>
            <person name="Mourier T."/>
            <person name="Nagra H."/>
            <person name="Otto T.D."/>
            <person name="Rawlings N."/>
            <person name="Sanchez A."/>
            <person name="Sanders M."/>
            <person name="Subramaniam C."/>
            <person name="Tay Y."/>
            <person name="Dear P."/>
            <person name="Doerig C."/>
            <person name="Gruber A."/>
            <person name="Parkinson J."/>
            <person name="Shirley M."/>
            <person name="Wan K.L."/>
            <person name="Berriman M."/>
            <person name="Tomley F."/>
            <person name="Pain A."/>
        </authorList>
    </citation>
    <scope>NUCLEOTIDE SEQUENCE [LARGE SCALE GENOMIC DNA]</scope>
    <source>
        <strain evidence="9">Houghton</strain>
    </source>
</reference>
<dbReference type="InterPro" id="IPR007599">
    <property type="entry name" value="DER1"/>
</dbReference>
<evidence type="ECO:0000256" key="5">
    <source>
        <dbReference type="ARBA" id="ARBA00022989"/>
    </source>
</evidence>
<dbReference type="AlphaFoldDB" id="U6LYI5"/>
<organism evidence="9 10">
    <name type="scientific">Eimeria brunetti</name>
    <dbReference type="NCBI Taxonomy" id="51314"/>
    <lineage>
        <taxon>Eukaryota</taxon>
        <taxon>Sar</taxon>
        <taxon>Alveolata</taxon>
        <taxon>Apicomplexa</taxon>
        <taxon>Conoidasida</taxon>
        <taxon>Coccidia</taxon>
        <taxon>Eucoccidiorida</taxon>
        <taxon>Eimeriorina</taxon>
        <taxon>Eimeriidae</taxon>
        <taxon>Eimeria</taxon>
    </lineage>
</organism>
<protein>
    <recommendedName>
        <fullName evidence="7">Derlin</fullName>
    </recommendedName>
</protein>
<keyword evidence="5 7" id="KW-1133">Transmembrane helix</keyword>
<keyword evidence="4 7" id="KW-0256">Endoplasmic reticulum</keyword>
<comment type="caution">
    <text evidence="7">Lacks conserved residue(s) required for the propagation of feature annotation.</text>
</comment>
<proteinExistence type="inferred from homology"/>
<feature type="transmembrane region" description="Helical" evidence="7">
    <location>
        <begin position="288"/>
        <end position="312"/>
    </location>
</feature>
<evidence type="ECO:0000256" key="7">
    <source>
        <dbReference type="RuleBase" id="RU363059"/>
    </source>
</evidence>
<evidence type="ECO:0000256" key="8">
    <source>
        <dbReference type="SAM" id="MobiDB-lite"/>
    </source>
</evidence>
<dbReference type="VEuPathDB" id="ToxoDB:EBH_0053060"/>
<accession>U6LYI5</accession>